<feature type="compositionally biased region" description="Pro residues" evidence="1">
    <location>
        <begin position="55"/>
        <end position="64"/>
    </location>
</feature>
<accession>A0A974CLY3</accession>
<reference evidence="3" key="1">
    <citation type="journal article" date="2016" name="Nature">
        <title>Genome evolution in the allotetraploid frog Xenopus laevis.</title>
        <authorList>
            <person name="Session A.M."/>
            <person name="Uno Y."/>
            <person name="Kwon T."/>
            <person name="Chapman J.A."/>
            <person name="Toyoda A."/>
            <person name="Takahashi S."/>
            <person name="Fukui A."/>
            <person name="Hikosaka A."/>
            <person name="Suzuki A."/>
            <person name="Kondo M."/>
            <person name="van Heeringen S.J."/>
            <person name="Quigley I."/>
            <person name="Heinz S."/>
            <person name="Ogino H."/>
            <person name="Ochi H."/>
            <person name="Hellsten U."/>
            <person name="Lyons J.B."/>
            <person name="Simakov O."/>
            <person name="Putnam N."/>
            <person name="Stites J."/>
            <person name="Kuroki Y."/>
            <person name="Tanaka T."/>
            <person name="Michiue T."/>
            <person name="Watanabe M."/>
            <person name="Bogdanovic O."/>
            <person name="Lister R."/>
            <person name="Georgiou G."/>
            <person name="Paranjpe S.S."/>
            <person name="van Kruijsbergen I."/>
            <person name="Shu S."/>
            <person name="Carlson J."/>
            <person name="Kinoshita T."/>
            <person name="Ohta Y."/>
            <person name="Mawaribuchi S."/>
            <person name="Jenkins J."/>
            <person name="Grimwood J."/>
            <person name="Schmutz J."/>
            <person name="Mitros T."/>
            <person name="Mozaffari S.V."/>
            <person name="Suzuki Y."/>
            <person name="Haramoto Y."/>
            <person name="Yamamoto T.S."/>
            <person name="Takagi C."/>
            <person name="Heald R."/>
            <person name="Miller K."/>
            <person name="Haudenschild C."/>
            <person name="Kitzman J."/>
            <person name="Nakayama T."/>
            <person name="Izutsu Y."/>
            <person name="Robert J."/>
            <person name="Fortriede J."/>
            <person name="Burns K."/>
            <person name="Lotay V."/>
            <person name="Karimi K."/>
            <person name="Yasuoka Y."/>
            <person name="Dichmann D.S."/>
            <person name="Flajnik M.F."/>
            <person name="Houston D.W."/>
            <person name="Shendure J."/>
            <person name="DuPasquier L."/>
            <person name="Vize P.D."/>
            <person name="Zorn A.M."/>
            <person name="Ito M."/>
            <person name="Marcotte E.M."/>
            <person name="Wallingford J.B."/>
            <person name="Ito Y."/>
            <person name="Asashima M."/>
            <person name="Ueno N."/>
            <person name="Matsuda Y."/>
            <person name="Veenstra G.J."/>
            <person name="Fujiyama A."/>
            <person name="Harland R.M."/>
            <person name="Taira M."/>
            <person name="Rokhsar D.S."/>
        </authorList>
    </citation>
    <scope>NUCLEOTIDE SEQUENCE [LARGE SCALE GENOMIC DNA]</scope>
    <source>
        <strain evidence="3">J</strain>
    </source>
</reference>
<protein>
    <submittedName>
        <fullName evidence="2">Uncharacterized protein</fullName>
    </submittedName>
</protein>
<gene>
    <name evidence="2" type="ORF">XELAEV_18031085mg</name>
</gene>
<evidence type="ECO:0000313" key="2">
    <source>
        <dbReference type="EMBL" id="OCT75899.1"/>
    </source>
</evidence>
<proteinExistence type="predicted"/>
<evidence type="ECO:0000313" key="3">
    <source>
        <dbReference type="Proteomes" id="UP000694892"/>
    </source>
</evidence>
<organism evidence="2 3">
    <name type="scientific">Xenopus laevis</name>
    <name type="common">African clawed frog</name>
    <dbReference type="NCBI Taxonomy" id="8355"/>
    <lineage>
        <taxon>Eukaryota</taxon>
        <taxon>Metazoa</taxon>
        <taxon>Chordata</taxon>
        <taxon>Craniata</taxon>
        <taxon>Vertebrata</taxon>
        <taxon>Euteleostomi</taxon>
        <taxon>Amphibia</taxon>
        <taxon>Batrachia</taxon>
        <taxon>Anura</taxon>
        <taxon>Pipoidea</taxon>
        <taxon>Pipidae</taxon>
        <taxon>Xenopodinae</taxon>
        <taxon>Xenopus</taxon>
        <taxon>Xenopus</taxon>
    </lineage>
</organism>
<sequence length="138" mass="14542">MRLVYLLSTPSRTCLCCSRLPPLLAGTAAPPSSFPAANATAWACCSTLFPQDPAGSPPPLPAPTDKPRPTEEGEDPADVALLLLRLLLLLLPPPPLCCCCVAFSIAPVLPLLVDKGRLGALNCKAETSCRIKSWARPL</sequence>
<dbReference type="Proteomes" id="UP000694892">
    <property type="component" value="Chromosome 6L"/>
</dbReference>
<name>A0A974CLY3_XENLA</name>
<evidence type="ECO:0000256" key="1">
    <source>
        <dbReference type="SAM" id="MobiDB-lite"/>
    </source>
</evidence>
<dbReference type="EMBL" id="CM004476">
    <property type="protein sequence ID" value="OCT75899.1"/>
    <property type="molecule type" value="Genomic_DNA"/>
</dbReference>
<dbReference type="AlphaFoldDB" id="A0A974CLY3"/>
<feature type="region of interest" description="Disordered" evidence="1">
    <location>
        <begin position="50"/>
        <end position="74"/>
    </location>
</feature>